<dbReference type="Proteomes" id="UP000800096">
    <property type="component" value="Unassembled WGS sequence"/>
</dbReference>
<feature type="active site" evidence="3">
    <location>
        <position position="79"/>
    </location>
</feature>
<keyword evidence="9" id="KW-1185">Reference proteome</keyword>
<keyword evidence="4" id="KW-0645">Protease</keyword>
<accession>A0A6A5QUV1</accession>
<feature type="active site" evidence="3">
    <location>
        <position position="299"/>
    </location>
</feature>
<name>A0A6A5QUV1_AMPQU</name>
<dbReference type="AlphaFoldDB" id="A0A6A5QUV1"/>
<sequence length="437" mass="46114">MQLIYFVLLTICSDPIAVADGQQAPARNHAHLARRRNEALRKRQNLPLAPTEEDLTGIGGRIYMTNITVGGQHFALVIDTGSSDTWVATTEFQCVDPNTGGTVATQQCRFGPLYNRASSATYKSINYAFSVDYAGGEFLDGDMGTETFGIGGVSRGQSPYATVTQTIGAVNQGYWAGDGVSSGLMGLAYPALAAGVNSQALNYTSVMYTFLALRRSTIVQPRAGGLLAIGGIPNISTDNRWVQAPVQPVVQGLYAYYSIKIEGFDISPPTPSSTTTTAIPKPPSSANSYGSSKQNVIIDSGTTLNYFPDNVAAYIGSLFIPPARYEPNYNTYLVSCTASAPRVAVKISGQSYFMAQDDLMNRGPGGVGGAGAGAKTGECVLAVQNAQGGSLVLGDAWLKNVLVVFDVKNATDVGRAGSDKNRDGAGSVWIVGREVYT</sequence>
<dbReference type="Gene3D" id="2.40.70.10">
    <property type="entry name" value="Acid Proteases"/>
    <property type="match status" value="2"/>
</dbReference>
<feature type="domain" description="Peptidase A1" evidence="7">
    <location>
        <begin position="63"/>
        <end position="416"/>
    </location>
</feature>
<dbReference type="InterPro" id="IPR033121">
    <property type="entry name" value="PEPTIDASE_A1"/>
</dbReference>
<feature type="chain" id="PRO_5025344554" evidence="6">
    <location>
        <begin position="20"/>
        <end position="437"/>
    </location>
</feature>
<evidence type="ECO:0000256" key="3">
    <source>
        <dbReference type="PIRSR" id="PIRSR601461-1"/>
    </source>
</evidence>
<dbReference type="SUPFAM" id="SSF50630">
    <property type="entry name" value="Acid proteases"/>
    <property type="match status" value="1"/>
</dbReference>
<dbReference type="CDD" id="cd05471">
    <property type="entry name" value="pepsin_like"/>
    <property type="match status" value="1"/>
</dbReference>
<evidence type="ECO:0000256" key="6">
    <source>
        <dbReference type="SAM" id="SignalP"/>
    </source>
</evidence>
<evidence type="ECO:0000256" key="1">
    <source>
        <dbReference type="ARBA" id="ARBA00007447"/>
    </source>
</evidence>
<evidence type="ECO:0000256" key="4">
    <source>
        <dbReference type="RuleBase" id="RU000454"/>
    </source>
</evidence>
<gene>
    <name evidence="8" type="ORF">BDU57DRAFT_585057</name>
</gene>
<dbReference type="PANTHER" id="PTHR47966:SF47">
    <property type="entry name" value="ENDOPEPTIDASE, PUTATIVE (AFU_ORTHOLOGUE AFUA_3G01220)-RELATED"/>
    <property type="match status" value="1"/>
</dbReference>
<dbReference type="InterPro" id="IPR034164">
    <property type="entry name" value="Pepsin-like_dom"/>
</dbReference>
<comment type="similarity">
    <text evidence="1 4">Belongs to the peptidase A1 family.</text>
</comment>
<dbReference type="InterPro" id="IPR001461">
    <property type="entry name" value="Aspartic_peptidase_A1"/>
</dbReference>
<evidence type="ECO:0000259" key="7">
    <source>
        <dbReference type="PROSITE" id="PS51767"/>
    </source>
</evidence>
<dbReference type="Pfam" id="PF00026">
    <property type="entry name" value="Asp"/>
    <property type="match status" value="1"/>
</dbReference>
<evidence type="ECO:0000256" key="5">
    <source>
        <dbReference type="SAM" id="MobiDB-lite"/>
    </source>
</evidence>
<feature type="region of interest" description="Disordered" evidence="5">
    <location>
        <begin position="269"/>
        <end position="292"/>
    </location>
</feature>
<dbReference type="PRINTS" id="PR00792">
    <property type="entry name" value="PEPSIN"/>
</dbReference>
<keyword evidence="2 4" id="KW-0064">Aspartyl protease</keyword>
<dbReference type="GO" id="GO:0004190">
    <property type="term" value="F:aspartic-type endopeptidase activity"/>
    <property type="evidence" value="ECO:0007669"/>
    <property type="project" value="UniProtKB-KW"/>
</dbReference>
<protein>
    <submittedName>
        <fullName evidence="8">Aspartic peptidase domain-containing protein</fullName>
    </submittedName>
</protein>
<dbReference type="PANTHER" id="PTHR47966">
    <property type="entry name" value="BETA-SITE APP-CLEAVING ENZYME, ISOFORM A-RELATED"/>
    <property type="match status" value="1"/>
</dbReference>
<dbReference type="PROSITE" id="PS00141">
    <property type="entry name" value="ASP_PROTEASE"/>
    <property type="match status" value="2"/>
</dbReference>
<proteinExistence type="inferred from homology"/>
<evidence type="ECO:0000256" key="2">
    <source>
        <dbReference type="ARBA" id="ARBA00022750"/>
    </source>
</evidence>
<dbReference type="GO" id="GO:0000324">
    <property type="term" value="C:fungal-type vacuole"/>
    <property type="evidence" value="ECO:0007669"/>
    <property type="project" value="TreeGrafter"/>
</dbReference>
<dbReference type="InterPro" id="IPR021109">
    <property type="entry name" value="Peptidase_aspartic_dom_sf"/>
</dbReference>
<evidence type="ECO:0000313" key="9">
    <source>
        <dbReference type="Proteomes" id="UP000800096"/>
    </source>
</evidence>
<keyword evidence="4" id="KW-0378">Hydrolase</keyword>
<dbReference type="OrthoDB" id="15189at2759"/>
<dbReference type="EMBL" id="ML979133">
    <property type="protein sequence ID" value="KAF1918658.1"/>
    <property type="molecule type" value="Genomic_DNA"/>
</dbReference>
<feature type="signal peptide" evidence="6">
    <location>
        <begin position="1"/>
        <end position="19"/>
    </location>
</feature>
<dbReference type="PROSITE" id="PS51767">
    <property type="entry name" value="PEPTIDASE_A1"/>
    <property type="match status" value="1"/>
</dbReference>
<keyword evidence="6" id="KW-0732">Signal</keyword>
<reference evidence="8" key="1">
    <citation type="journal article" date="2020" name="Stud. Mycol.">
        <title>101 Dothideomycetes genomes: a test case for predicting lifestyles and emergence of pathogens.</title>
        <authorList>
            <person name="Haridas S."/>
            <person name="Albert R."/>
            <person name="Binder M."/>
            <person name="Bloem J."/>
            <person name="Labutti K."/>
            <person name="Salamov A."/>
            <person name="Andreopoulos B."/>
            <person name="Baker S."/>
            <person name="Barry K."/>
            <person name="Bills G."/>
            <person name="Bluhm B."/>
            <person name="Cannon C."/>
            <person name="Castanera R."/>
            <person name="Culley D."/>
            <person name="Daum C."/>
            <person name="Ezra D."/>
            <person name="Gonzalez J."/>
            <person name="Henrissat B."/>
            <person name="Kuo A."/>
            <person name="Liang C."/>
            <person name="Lipzen A."/>
            <person name="Lutzoni F."/>
            <person name="Magnuson J."/>
            <person name="Mondo S."/>
            <person name="Nolan M."/>
            <person name="Ohm R."/>
            <person name="Pangilinan J."/>
            <person name="Park H.-J."/>
            <person name="Ramirez L."/>
            <person name="Alfaro M."/>
            <person name="Sun H."/>
            <person name="Tritt A."/>
            <person name="Yoshinaga Y."/>
            <person name="Zwiers L.-H."/>
            <person name="Turgeon B."/>
            <person name="Goodwin S."/>
            <person name="Spatafora J."/>
            <person name="Crous P."/>
            <person name="Grigoriev I."/>
        </authorList>
    </citation>
    <scope>NUCLEOTIDE SEQUENCE</scope>
    <source>
        <strain evidence="8">HMLAC05119</strain>
    </source>
</reference>
<organism evidence="8 9">
    <name type="scientific">Ampelomyces quisqualis</name>
    <name type="common">Powdery mildew agent</name>
    <dbReference type="NCBI Taxonomy" id="50730"/>
    <lineage>
        <taxon>Eukaryota</taxon>
        <taxon>Fungi</taxon>
        <taxon>Dikarya</taxon>
        <taxon>Ascomycota</taxon>
        <taxon>Pezizomycotina</taxon>
        <taxon>Dothideomycetes</taxon>
        <taxon>Pleosporomycetidae</taxon>
        <taxon>Pleosporales</taxon>
        <taxon>Pleosporineae</taxon>
        <taxon>Phaeosphaeriaceae</taxon>
        <taxon>Ampelomyces</taxon>
    </lineage>
</organism>
<evidence type="ECO:0000313" key="8">
    <source>
        <dbReference type="EMBL" id="KAF1918658.1"/>
    </source>
</evidence>
<dbReference type="GO" id="GO:0006508">
    <property type="term" value="P:proteolysis"/>
    <property type="evidence" value="ECO:0007669"/>
    <property type="project" value="UniProtKB-KW"/>
</dbReference>
<dbReference type="InterPro" id="IPR001969">
    <property type="entry name" value="Aspartic_peptidase_AS"/>
</dbReference>